<evidence type="ECO:0000259" key="7">
    <source>
        <dbReference type="PROSITE" id="PS51160"/>
    </source>
</evidence>
<dbReference type="PROSITE" id="PS00150">
    <property type="entry name" value="ACYLPHOSPHATASE_1"/>
    <property type="match status" value="1"/>
</dbReference>
<name>A0A261G5U2_9BIFI</name>
<feature type="active site" evidence="5">
    <location>
        <position position="34"/>
    </location>
</feature>
<dbReference type="Proteomes" id="UP000216074">
    <property type="component" value="Unassembled WGS sequence"/>
</dbReference>
<dbReference type="GO" id="GO:0003998">
    <property type="term" value="F:acylphosphatase activity"/>
    <property type="evidence" value="ECO:0007669"/>
    <property type="project" value="UniProtKB-EC"/>
</dbReference>
<dbReference type="EC" id="3.6.1.7" evidence="2 5"/>
<evidence type="ECO:0000313" key="9">
    <source>
        <dbReference type="Proteomes" id="UP000216074"/>
    </source>
</evidence>
<dbReference type="Gene3D" id="3.30.70.100">
    <property type="match status" value="1"/>
</dbReference>
<feature type="active site" evidence="5">
    <location>
        <position position="52"/>
    </location>
</feature>
<evidence type="ECO:0000256" key="1">
    <source>
        <dbReference type="ARBA" id="ARBA00005614"/>
    </source>
</evidence>
<dbReference type="Pfam" id="PF00708">
    <property type="entry name" value="Acylphosphatase"/>
    <property type="match status" value="1"/>
</dbReference>
<keyword evidence="5" id="KW-0378">Hydrolase</keyword>
<gene>
    <name evidence="8" type="ORF">BHAP_0238</name>
</gene>
<evidence type="ECO:0000313" key="8">
    <source>
        <dbReference type="EMBL" id="OZG66376.1"/>
    </source>
</evidence>
<dbReference type="InterPro" id="IPR001792">
    <property type="entry name" value="Acylphosphatase-like_dom"/>
</dbReference>
<evidence type="ECO:0000256" key="5">
    <source>
        <dbReference type="PROSITE-ProRule" id="PRU00520"/>
    </source>
</evidence>
<evidence type="ECO:0000256" key="6">
    <source>
        <dbReference type="RuleBase" id="RU004168"/>
    </source>
</evidence>
<organism evidence="8 9">
    <name type="scientific">Bifidobacterium hapali</name>
    <dbReference type="NCBI Taxonomy" id="1630172"/>
    <lineage>
        <taxon>Bacteria</taxon>
        <taxon>Bacillati</taxon>
        <taxon>Actinomycetota</taxon>
        <taxon>Actinomycetes</taxon>
        <taxon>Bifidobacteriales</taxon>
        <taxon>Bifidobacteriaceae</taxon>
        <taxon>Bifidobacterium</taxon>
    </lineage>
</organism>
<dbReference type="PANTHER" id="PTHR47268:SF4">
    <property type="entry name" value="ACYLPHOSPHATASE"/>
    <property type="match status" value="1"/>
</dbReference>
<comment type="catalytic activity">
    <reaction evidence="4 5">
        <text>an acyl phosphate + H2O = a carboxylate + phosphate + H(+)</text>
        <dbReference type="Rhea" id="RHEA:14965"/>
        <dbReference type="ChEBI" id="CHEBI:15377"/>
        <dbReference type="ChEBI" id="CHEBI:15378"/>
        <dbReference type="ChEBI" id="CHEBI:29067"/>
        <dbReference type="ChEBI" id="CHEBI:43474"/>
        <dbReference type="ChEBI" id="CHEBI:59918"/>
        <dbReference type="EC" id="3.6.1.7"/>
    </reaction>
</comment>
<dbReference type="InterPro" id="IPR020456">
    <property type="entry name" value="Acylphosphatase"/>
</dbReference>
<evidence type="ECO:0000256" key="3">
    <source>
        <dbReference type="ARBA" id="ARBA00015991"/>
    </source>
</evidence>
<evidence type="ECO:0000256" key="4">
    <source>
        <dbReference type="ARBA" id="ARBA00047645"/>
    </source>
</evidence>
<dbReference type="AlphaFoldDB" id="A0A261G5U2"/>
<reference evidence="8 9" key="1">
    <citation type="journal article" date="2017" name="BMC Genomics">
        <title>Comparative genomic and phylogenomic analyses of the Bifidobacteriaceae family.</title>
        <authorList>
            <person name="Lugli G.A."/>
            <person name="Milani C."/>
            <person name="Turroni F."/>
            <person name="Duranti S."/>
            <person name="Mancabelli L."/>
            <person name="Mangifesta M."/>
            <person name="Ferrario C."/>
            <person name="Modesto M."/>
            <person name="Mattarelli P."/>
            <person name="Jiri K."/>
            <person name="van Sinderen D."/>
            <person name="Ventura M."/>
        </authorList>
    </citation>
    <scope>NUCLEOTIDE SEQUENCE [LARGE SCALE GENOMIC DNA]</scope>
    <source>
        <strain evidence="8 9">DSM 100202</strain>
    </source>
</reference>
<dbReference type="PRINTS" id="PR00112">
    <property type="entry name" value="ACYLPHPHTASE"/>
</dbReference>
<comment type="caution">
    <text evidence="8">The sequence shown here is derived from an EMBL/GenBank/DDBJ whole genome shotgun (WGS) entry which is preliminary data.</text>
</comment>
<sequence>MTSMHNIARVDANNDSIIRIRATVTGMVQGVGFRYYTVEQARKLAVSGWVCNRLNGSVEVEAQGSRADIAQLISWLKVGPRWARVDQVQVTEIPCETGRDARTRFRVVADY</sequence>
<proteinExistence type="inferred from homology"/>
<evidence type="ECO:0000256" key="2">
    <source>
        <dbReference type="ARBA" id="ARBA00012150"/>
    </source>
</evidence>
<dbReference type="EMBL" id="MWWY01000005">
    <property type="protein sequence ID" value="OZG66376.1"/>
    <property type="molecule type" value="Genomic_DNA"/>
</dbReference>
<dbReference type="PANTHER" id="PTHR47268">
    <property type="entry name" value="ACYLPHOSPHATASE"/>
    <property type="match status" value="1"/>
</dbReference>
<dbReference type="PROSITE" id="PS51160">
    <property type="entry name" value="ACYLPHOSPHATASE_3"/>
    <property type="match status" value="1"/>
</dbReference>
<accession>A0A261G5U2</accession>
<dbReference type="InterPro" id="IPR036046">
    <property type="entry name" value="Acylphosphatase-like_dom_sf"/>
</dbReference>
<feature type="domain" description="Acylphosphatase-like" evidence="7">
    <location>
        <begin position="19"/>
        <end position="109"/>
    </location>
</feature>
<dbReference type="SUPFAM" id="SSF54975">
    <property type="entry name" value="Acylphosphatase/BLUF domain-like"/>
    <property type="match status" value="1"/>
</dbReference>
<protein>
    <recommendedName>
        <fullName evidence="3 5">acylphosphatase</fullName>
        <ecNumber evidence="2 5">3.6.1.7</ecNumber>
    </recommendedName>
</protein>
<keyword evidence="9" id="KW-1185">Reference proteome</keyword>
<dbReference type="InterPro" id="IPR017968">
    <property type="entry name" value="Acylphosphatase_CS"/>
</dbReference>
<comment type="similarity">
    <text evidence="1 6">Belongs to the acylphosphatase family.</text>
</comment>